<protein>
    <recommendedName>
        <fullName evidence="1">Gfd2/YDR514C-like C-terminal domain-containing protein</fullName>
    </recommendedName>
</protein>
<dbReference type="STRING" id="857566.A0A1E3PS96"/>
<dbReference type="InterPro" id="IPR012337">
    <property type="entry name" value="RNaseH-like_sf"/>
</dbReference>
<dbReference type="GO" id="GO:0003676">
    <property type="term" value="F:nucleic acid binding"/>
    <property type="evidence" value="ECO:0007669"/>
    <property type="project" value="InterPro"/>
</dbReference>
<accession>A0A1E3PS96</accession>
<dbReference type="Gene3D" id="3.30.420.10">
    <property type="entry name" value="Ribonuclease H-like superfamily/Ribonuclease H"/>
    <property type="match status" value="1"/>
</dbReference>
<feature type="domain" description="Gfd2/YDR514C-like C-terminal" evidence="1">
    <location>
        <begin position="1"/>
        <end position="175"/>
    </location>
</feature>
<dbReference type="PANTHER" id="PTHR28083:SF1">
    <property type="entry name" value="GOOD FOR FULL DBP5 ACTIVITY PROTEIN 2"/>
    <property type="match status" value="1"/>
</dbReference>
<sequence>VFISFDIEQWERNGFITEIGLSIYNPLSDSMCTLGSPFTPRFRTGHYILKGTEDMRNGRYVPDNKDDFLFGKSVVISKYHFVELFQNILNLYVQQYPNKVVFVGQSLKGDITALKSLGVEFPADIPILDTEQIWKVGRPHGKSSLQVILSYLKLPYSHLHNAGNDAYHTLAAFCNLCDEVTRKILQLD</sequence>
<name>A0A1E3PS96_9ASCO</name>
<evidence type="ECO:0000313" key="3">
    <source>
        <dbReference type="Proteomes" id="UP000095009"/>
    </source>
</evidence>
<reference evidence="2 3" key="1">
    <citation type="journal article" date="2016" name="Proc. Natl. Acad. Sci. U.S.A.">
        <title>Comparative genomics of biotechnologically important yeasts.</title>
        <authorList>
            <person name="Riley R."/>
            <person name="Haridas S."/>
            <person name="Wolfe K.H."/>
            <person name="Lopes M.R."/>
            <person name="Hittinger C.T."/>
            <person name="Goeker M."/>
            <person name="Salamov A.A."/>
            <person name="Wisecaver J.H."/>
            <person name="Long T.M."/>
            <person name="Calvey C.H."/>
            <person name="Aerts A.L."/>
            <person name="Barry K.W."/>
            <person name="Choi C."/>
            <person name="Clum A."/>
            <person name="Coughlan A.Y."/>
            <person name="Deshpande S."/>
            <person name="Douglass A.P."/>
            <person name="Hanson S.J."/>
            <person name="Klenk H.-P."/>
            <person name="LaButti K.M."/>
            <person name="Lapidus A."/>
            <person name="Lindquist E.A."/>
            <person name="Lipzen A.M."/>
            <person name="Meier-Kolthoff J.P."/>
            <person name="Ohm R.A."/>
            <person name="Otillar R.P."/>
            <person name="Pangilinan J.L."/>
            <person name="Peng Y."/>
            <person name="Rokas A."/>
            <person name="Rosa C.A."/>
            <person name="Scheuner C."/>
            <person name="Sibirny A.A."/>
            <person name="Slot J.C."/>
            <person name="Stielow J.B."/>
            <person name="Sun H."/>
            <person name="Kurtzman C.P."/>
            <person name="Blackwell M."/>
            <person name="Grigoriev I.V."/>
            <person name="Jeffries T.W."/>
        </authorList>
    </citation>
    <scope>NUCLEOTIDE SEQUENCE [LARGE SCALE GENOMIC DNA]</scope>
    <source>
        <strain evidence="2 3">DSM 6958</strain>
    </source>
</reference>
<dbReference type="Pfam" id="PF21762">
    <property type="entry name" value="DEDDh_C"/>
    <property type="match status" value="1"/>
</dbReference>
<feature type="non-terminal residue" evidence="2">
    <location>
        <position position="1"/>
    </location>
</feature>
<dbReference type="GO" id="GO:0005634">
    <property type="term" value="C:nucleus"/>
    <property type="evidence" value="ECO:0007669"/>
    <property type="project" value="TreeGrafter"/>
</dbReference>
<evidence type="ECO:0000313" key="2">
    <source>
        <dbReference type="EMBL" id="ODQ68301.1"/>
    </source>
</evidence>
<keyword evidence="3" id="KW-1185">Reference proteome</keyword>
<dbReference type="InterPro" id="IPR048519">
    <property type="entry name" value="Gfd2/YDR514C-like_C"/>
</dbReference>
<dbReference type="InterPro" id="IPR036397">
    <property type="entry name" value="RNaseH_sf"/>
</dbReference>
<dbReference type="OrthoDB" id="5953249at2759"/>
<feature type="non-terminal residue" evidence="2">
    <location>
        <position position="188"/>
    </location>
</feature>
<dbReference type="Proteomes" id="UP000095009">
    <property type="component" value="Unassembled WGS sequence"/>
</dbReference>
<dbReference type="PANTHER" id="PTHR28083">
    <property type="entry name" value="GOOD FOR FULL DBP5 ACTIVITY PROTEIN 2"/>
    <property type="match status" value="1"/>
</dbReference>
<organism evidence="2 3">
    <name type="scientific">Nadsonia fulvescens var. elongata DSM 6958</name>
    <dbReference type="NCBI Taxonomy" id="857566"/>
    <lineage>
        <taxon>Eukaryota</taxon>
        <taxon>Fungi</taxon>
        <taxon>Dikarya</taxon>
        <taxon>Ascomycota</taxon>
        <taxon>Saccharomycotina</taxon>
        <taxon>Dipodascomycetes</taxon>
        <taxon>Dipodascales</taxon>
        <taxon>Dipodascales incertae sedis</taxon>
        <taxon>Nadsonia</taxon>
    </lineage>
</organism>
<evidence type="ECO:0000259" key="1">
    <source>
        <dbReference type="Pfam" id="PF21762"/>
    </source>
</evidence>
<dbReference type="EMBL" id="KV454406">
    <property type="protein sequence ID" value="ODQ68301.1"/>
    <property type="molecule type" value="Genomic_DNA"/>
</dbReference>
<dbReference type="SUPFAM" id="SSF53098">
    <property type="entry name" value="Ribonuclease H-like"/>
    <property type="match status" value="1"/>
</dbReference>
<gene>
    <name evidence="2" type="ORF">NADFUDRAFT_14036</name>
</gene>
<dbReference type="InterPro" id="IPR040151">
    <property type="entry name" value="Gfd2/YDR514C-like"/>
</dbReference>
<dbReference type="AlphaFoldDB" id="A0A1E3PS96"/>
<proteinExistence type="predicted"/>